<evidence type="ECO:0000313" key="14">
    <source>
        <dbReference type="Proteomes" id="UP001642502"/>
    </source>
</evidence>
<evidence type="ECO:0000256" key="1">
    <source>
        <dbReference type="ARBA" id="ARBA00001941"/>
    </source>
</evidence>
<gene>
    <name evidence="13" type="ORF">SEPCBS119000_004383</name>
</gene>
<comment type="cofactor">
    <cofactor evidence="1">
        <name>Co(2+)</name>
        <dbReference type="ChEBI" id="CHEBI:48828"/>
    </cofactor>
</comment>
<dbReference type="PANTHER" id="PTHR42937:SF1">
    <property type="entry name" value="DIAMINOPROPIONATE AMMONIA-LYASE"/>
    <property type="match status" value="1"/>
</dbReference>
<dbReference type="SUPFAM" id="SSF53686">
    <property type="entry name" value="Tryptophan synthase beta subunit-like PLP-dependent enzymes"/>
    <property type="match status" value="1"/>
</dbReference>
<dbReference type="Pfam" id="PF07687">
    <property type="entry name" value="M20_dimer"/>
    <property type="match status" value="1"/>
</dbReference>
<feature type="domain" description="Peptidase M20 dimerisation" evidence="12">
    <location>
        <begin position="542"/>
        <end position="647"/>
    </location>
</feature>
<dbReference type="SUPFAM" id="SSF53187">
    <property type="entry name" value="Zn-dependent exopeptidases"/>
    <property type="match status" value="1"/>
</dbReference>
<evidence type="ECO:0000256" key="3">
    <source>
        <dbReference type="ARBA" id="ARBA00005130"/>
    </source>
</evidence>
<dbReference type="Gene3D" id="3.30.70.360">
    <property type="match status" value="1"/>
</dbReference>
<evidence type="ECO:0000259" key="11">
    <source>
        <dbReference type="Pfam" id="PF00291"/>
    </source>
</evidence>
<evidence type="ECO:0000259" key="12">
    <source>
        <dbReference type="Pfam" id="PF07687"/>
    </source>
</evidence>
<keyword evidence="7" id="KW-0378">Hydrolase</keyword>
<dbReference type="PROSITE" id="PS00758">
    <property type="entry name" value="ARGE_DAPE_CPG2_1"/>
    <property type="match status" value="1"/>
</dbReference>
<comment type="caution">
    <text evidence="13">The sequence shown here is derived from an EMBL/GenBank/DDBJ whole genome shotgun (WGS) entry which is preliminary data.</text>
</comment>
<dbReference type="InterPro" id="IPR036264">
    <property type="entry name" value="Bact_exopeptidase_dim_dom"/>
</dbReference>
<comment type="pathway">
    <text evidence="3">Amino-acid biosynthesis; L-lysine biosynthesis via DAP pathway; LL-2,6-diaminopimelate from (S)-tetrahydrodipicolinate (succinylase route): step 3/3.</text>
</comment>
<dbReference type="Gene3D" id="3.40.630.10">
    <property type="entry name" value="Zn peptidases"/>
    <property type="match status" value="1"/>
</dbReference>
<dbReference type="NCBIfam" id="TIGR01910">
    <property type="entry name" value="DapE-ArgE"/>
    <property type="match status" value="1"/>
</dbReference>
<keyword evidence="8" id="KW-0862">Zinc</keyword>
<dbReference type="InterPro" id="IPR001261">
    <property type="entry name" value="ArgE/DapE_CS"/>
</dbReference>
<dbReference type="Gene3D" id="3.40.50.1100">
    <property type="match status" value="2"/>
</dbReference>
<evidence type="ECO:0000256" key="8">
    <source>
        <dbReference type="ARBA" id="ARBA00022833"/>
    </source>
</evidence>
<evidence type="ECO:0000256" key="2">
    <source>
        <dbReference type="ARBA" id="ARBA00001947"/>
    </source>
</evidence>
<feature type="domain" description="Tryptophan synthase beta chain-like PALP" evidence="11">
    <location>
        <begin position="39"/>
        <end position="357"/>
    </location>
</feature>
<sequence>MAASLRRPTLFHPEAKSWRAPVTARNDAIADFHAQLPDAQPTRLVSLDALAQELGVRSVYVKDESSRYGLPSFKILGASWGAYRALVAELGLSLDAGVAAVKEALSVQPTTLFTATDGNHGRAVARIGAILGAQTEVHVPAGMHPATVAAIEAEGAKVVVSTEDYQATVVIAHRAAQASGGILVQDFAFDGYDQVPQWIVDGYLTMMHEIDQQLPGVLPDLVVTPVGVGCFAQAVVSHFKQAGRSTAVLAVEPDTAACFYQSRREDRVVSIQTSPTIMAGLDCGTVSSIAWPLLRSGVDANLTISDYEAHTAALDLQALGCHAGPCGAAALAAVRRLTPADREQLGLTDRSVVVLLCTEGARDYPIPRSVYPFDPASLTRALVQIDSSNPLLGSVPGPGETDVARYIVSWLEHRDIETHWVEPTKGRPSVVGIVRGSGGGKSLLLNGHIDTVTCLSYEGDALAGEIRDGKVFGRGAADMKGGIAAALIALAKAKALGLRGDVIFTGVADEEATSLGTSDVLAAGWRADAAIVSEPTNMELVYGHKGFVWLEVDVFGVAAHGSRYDLGVDAIARAGYFLVALDKYAQRLQADDGTGFRPSVHASIVKGGEEVSSYPTCCTVTLERRTLEGETAASVQREMEELLATVATELPDFGYKVRTTFERPAYQLALDHPFAKLVTETLEQVLEEKPSVVREHYWTDCALLGEAGIPALLLGPRGEGLHAKEEYVSIDSVAETADVLFRVAQEFCK</sequence>
<comment type="similarity">
    <text evidence="4">Belongs to the peptidase M20A family.</text>
</comment>
<keyword evidence="9" id="KW-0170">Cobalt</keyword>
<comment type="catalytic activity">
    <reaction evidence="10">
        <text>N-succinyl-(2S,6S)-2,6-diaminopimelate + H2O = (2S,6S)-2,6-diaminopimelate + succinate</text>
        <dbReference type="Rhea" id="RHEA:22608"/>
        <dbReference type="ChEBI" id="CHEBI:15377"/>
        <dbReference type="ChEBI" id="CHEBI:30031"/>
        <dbReference type="ChEBI" id="CHEBI:57609"/>
        <dbReference type="ChEBI" id="CHEBI:58087"/>
        <dbReference type="EC" id="3.5.1.18"/>
    </reaction>
</comment>
<keyword evidence="14" id="KW-1185">Reference proteome</keyword>
<name>A0ABP0DTY9_9PEZI</name>
<proteinExistence type="inferred from homology"/>
<evidence type="ECO:0000256" key="10">
    <source>
        <dbReference type="ARBA" id="ARBA00051301"/>
    </source>
</evidence>
<dbReference type="SUPFAM" id="SSF55031">
    <property type="entry name" value="Bacterial exopeptidase dimerisation domain"/>
    <property type="match status" value="1"/>
</dbReference>
<comment type="cofactor">
    <cofactor evidence="2">
        <name>Zn(2+)</name>
        <dbReference type="ChEBI" id="CHEBI:29105"/>
    </cofactor>
</comment>
<dbReference type="InterPro" id="IPR002933">
    <property type="entry name" value="Peptidase_M20"/>
</dbReference>
<evidence type="ECO:0000313" key="13">
    <source>
        <dbReference type="EMBL" id="CAK7271016.1"/>
    </source>
</evidence>
<dbReference type="Pfam" id="PF00291">
    <property type="entry name" value="PALP"/>
    <property type="match status" value="1"/>
</dbReference>
<dbReference type="Pfam" id="PF01546">
    <property type="entry name" value="Peptidase_M20"/>
    <property type="match status" value="1"/>
</dbReference>
<evidence type="ECO:0000256" key="6">
    <source>
        <dbReference type="ARBA" id="ARBA00016853"/>
    </source>
</evidence>
<evidence type="ECO:0000256" key="7">
    <source>
        <dbReference type="ARBA" id="ARBA00022801"/>
    </source>
</evidence>
<evidence type="ECO:0000256" key="4">
    <source>
        <dbReference type="ARBA" id="ARBA00006247"/>
    </source>
</evidence>
<reference evidence="13 14" key="1">
    <citation type="submission" date="2024-01" db="EMBL/GenBank/DDBJ databases">
        <authorList>
            <person name="Allen C."/>
            <person name="Tagirdzhanova G."/>
        </authorList>
    </citation>
    <scope>NUCLEOTIDE SEQUENCE [LARGE SCALE GENOMIC DNA]</scope>
    <source>
        <strain evidence="13 14">CBS 119000</strain>
    </source>
</reference>
<dbReference type="NCBIfam" id="NF006058">
    <property type="entry name" value="PRK08206.1"/>
    <property type="match status" value="1"/>
</dbReference>
<evidence type="ECO:0000256" key="5">
    <source>
        <dbReference type="ARBA" id="ARBA00011921"/>
    </source>
</evidence>
<dbReference type="PANTHER" id="PTHR42937">
    <property type="match status" value="1"/>
</dbReference>
<dbReference type="InterPro" id="IPR036052">
    <property type="entry name" value="TrpB-like_PALP_sf"/>
</dbReference>
<dbReference type="InterPro" id="IPR010182">
    <property type="entry name" value="ArgE/DapE"/>
</dbReference>
<dbReference type="EMBL" id="CAWUON010000066">
    <property type="protein sequence ID" value="CAK7271016.1"/>
    <property type="molecule type" value="Genomic_DNA"/>
</dbReference>
<dbReference type="EC" id="3.5.1.18" evidence="5"/>
<dbReference type="InterPro" id="IPR011650">
    <property type="entry name" value="Peptidase_M20_dimer"/>
</dbReference>
<accession>A0ABP0DTY9</accession>
<protein>
    <recommendedName>
        <fullName evidence="6">Probable succinyl-diaminopimelate desuccinylase</fullName>
        <ecNumber evidence="5">3.5.1.18</ecNumber>
    </recommendedName>
</protein>
<dbReference type="InterPro" id="IPR001926">
    <property type="entry name" value="TrpB-like_PALP"/>
</dbReference>
<organism evidence="13 14">
    <name type="scientific">Sporothrix epigloea</name>
    <dbReference type="NCBI Taxonomy" id="1892477"/>
    <lineage>
        <taxon>Eukaryota</taxon>
        <taxon>Fungi</taxon>
        <taxon>Dikarya</taxon>
        <taxon>Ascomycota</taxon>
        <taxon>Pezizomycotina</taxon>
        <taxon>Sordariomycetes</taxon>
        <taxon>Sordariomycetidae</taxon>
        <taxon>Ophiostomatales</taxon>
        <taxon>Ophiostomataceae</taxon>
        <taxon>Sporothrix</taxon>
    </lineage>
</organism>
<dbReference type="Proteomes" id="UP001642502">
    <property type="component" value="Unassembled WGS sequence"/>
</dbReference>
<evidence type="ECO:0000256" key="9">
    <source>
        <dbReference type="ARBA" id="ARBA00023285"/>
    </source>
</evidence>